<feature type="transmembrane region" description="Helical" evidence="2">
    <location>
        <begin position="24"/>
        <end position="44"/>
    </location>
</feature>
<dbReference type="AlphaFoldDB" id="A0A937XGC6"/>
<keyword evidence="2" id="KW-0472">Membrane</keyword>
<evidence type="ECO:0000256" key="2">
    <source>
        <dbReference type="SAM" id="Phobius"/>
    </source>
</evidence>
<name>A0A937XGC6_UNCW3</name>
<accession>A0A937XGC6</accession>
<feature type="region of interest" description="Disordered" evidence="1">
    <location>
        <begin position="1"/>
        <end position="21"/>
    </location>
</feature>
<evidence type="ECO:0000313" key="4">
    <source>
        <dbReference type="Proteomes" id="UP000779900"/>
    </source>
</evidence>
<gene>
    <name evidence="3" type="ORF">FJY68_04665</name>
</gene>
<evidence type="ECO:0000313" key="3">
    <source>
        <dbReference type="EMBL" id="MBM3331131.1"/>
    </source>
</evidence>
<evidence type="ECO:0000256" key="1">
    <source>
        <dbReference type="SAM" id="MobiDB-lite"/>
    </source>
</evidence>
<feature type="compositionally biased region" description="Basic and acidic residues" evidence="1">
    <location>
        <begin position="1"/>
        <end position="10"/>
    </location>
</feature>
<dbReference type="EMBL" id="VGIR01000019">
    <property type="protein sequence ID" value="MBM3331131.1"/>
    <property type="molecule type" value="Genomic_DNA"/>
</dbReference>
<sequence>MAEIGSDKVRTSAPEAATKRSKTVGTLAVAAGLLAAVIGLVNVLANKRDIVDILLVVGGLLVSVAGLRIIRKYRAS</sequence>
<proteinExistence type="predicted"/>
<protein>
    <submittedName>
        <fullName evidence="3">Uncharacterized protein</fullName>
    </submittedName>
</protein>
<keyword evidence="2" id="KW-1133">Transmembrane helix</keyword>
<keyword evidence="2" id="KW-0812">Transmembrane</keyword>
<reference evidence="3" key="1">
    <citation type="submission" date="2019-03" db="EMBL/GenBank/DDBJ databases">
        <title>Lake Tanganyika Metagenome-Assembled Genomes (MAGs).</title>
        <authorList>
            <person name="Tran P."/>
        </authorList>
    </citation>
    <scope>NUCLEOTIDE SEQUENCE</scope>
    <source>
        <strain evidence="3">K_DeepCast_150m_m2_040</strain>
    </source>
</reference>
<comment type="caution">
    <text evidence="3">The sequence shown here is derived from an EMBL/GenBank/DDBJ whole genome shotgun (WGS) entry which is preliminary data.</text>
</comment>
<feature type="transmembrane region" description="Helical" evidence="2">
    <location>
        <begin position="50"/>
        <end position="70"/>
    </location>
</feature>
<dbReference type="Proteomes" id="UP000779900">
    <property type="component" value="Unassembled WGS sequence"/>
</dbReference>
<organism evidence="3 4">
    <name type="scientific">candidate division WOR-3 bacterium</name>
    <dbReference type="NCBI Taxonomy" id="2052148"/>
    <lineage>
        <taxon>Bacteria</taxon>
        <taxon>Bacteria division WOR-3</taxon>
    </lineage>
</organism>